<keyword evidence="1" id="KW-0812">Transmembrane</keyword>
<organism evidence="2 3">
    <name type="scientific">Macrophomina phaseolina (strain MS6)</name>
    <name type="common">Charcoal rot fungus</name>
    <dbReference type="NCBI Taxonomy" id="1126212"/>
    <lineage>
        <taxon>Eukaryota</taxon>
        <taxon>Fungi</taxon>
        <taxon>Dikarya</taxon>
        <taxon>Ascomycota</taxon>
        <taxon>Pezizomycotina</taxon>
        <taxon>Dothideomycetes</taxon>
        <taxon>Dothideomycetes incertae sedis</taxon>
        <taxon>Botryosphaeriales</taxon>
        <taxon>Botryosphaeriaceae</taxon>
        <taxon>Macrophomina</taxon>
    </lineage>
</organism>
<keyword evidence="1" id="KW-1133">Transmembrane helix</keyword>
<keyword evidence="1" id="KW-0472">Membrane</keyword>
<proteinExistence type="predicted"/>
<accession>K2RZG5</accession>
<evidence type="ECO:0000313" key="3">
    <source>
        <dbReference type="Proteomes" id="UP000007129"/>
    </source>
</evidence>
<dbReference type="AlphaFoldDB" id="K2RZG5"/>
<dbReference type="Proteomes" id="UP000007129">
    <property type="component" value="Unassembled WGS sequence"/>
</dbReference>
<sequence>MFITAQIINQEAAIWTAKVHVFLFLGSTAVFAVLLISLITRRHSLFTVSNPMSVQDVCPLYLFLLSLPVMAAYGAHGASDLMKKYSVYFPHKLGDVFKGLRYVRPLVGTIHYNQRLAAHWLTWRYIMLEHCARFNIPWPSLETLLPYAKYAGYAAGSVIGFYLLYILHRKLPLIFYFFRAIWITYLDEGFVAIITHLLVLGRAHCRRVKRAASLR</sequence>
<dbReference type="HOGENOM" id="CLU_1283457_0_0_1"/>
<protein>
    <submittedName>
        <fullName evidence="2">Uncharacterized protein</fullName>
    </submittedName>
</protein>
<evidence type="ECO:0000256" key="1">
    <source>
        <dbReference type="SAM" id="Phobius"/>
    </source>
</evidence>
<name>K2RZG5_MACPH</name>
<gene>
    <name evidence="2" type="ORF">MPH_07230</name>
</gene>
<feature type="transmembrane region" description="Helical" evidence="1">
    <location>
        <begin position="150"/>
        <end position="167"/>
    </location>
</feature>
<feature type="transmembrane region" description="Helical" evidence="1">
    <location>
        <begin position="173"/>
        <end position="200"/>
    </location>
</feature>
<dbReference type="VEuPathDB" id="FungiDB:MPH_07230"/>
<comment type="caution">
    <text evidence="2">The sequence shown here is derived from an EMBL/GenBank/DDBJ whole genome shotgun (WGS) entry which is preliminary data.</text>
</comment>
<dbReference type="InParanoid" id="K2RZG5"/>
<feature type="transmembrane region" description="Helical" evidence="1">
    <location>
        <begin position="21"/>
        <end position="40"/>
    </location>
</feature>
<evidence type="ECO:0000313" key="2">
    <source>
        <dbReference type="EMBL" id="EKG15564.1"/>
    </source>
</evidence>
<feature type="transmembrane region" description="Helical" evidence="1">
    <location>
        <begin position="60"/>
        <end position="78"/>
    </location>
</feature>
<dbReference type="EMBL" id="AHHD01000294">
    <property type="protein sequence ID" value="EKG15564.1"/>
    <property type="molecule type" value="Genomic_DNA"/>
</dbReference>
<reference evidence="2 3" key="1">
    <citation type="journal article" date="2012" name="BMC Genomics">
        <title>Tools to kill: Genome of one of the most destructive plant pathogenic fungi Macrophomina phaseolina.</title>
        <authorList>
            <person name="Islam M.S."/>
            <person name="Haque M.S."/>
            <person name="Islam M.M."/>
            <person name="Emdad E.M."/>
            <person name="Halim A."/>
            <person name="Hossen Q.M.M."/>
            <person name="Hossain M.Z."/>
            <person name="Ahmed B."/>
            <person name="Rahim S."/>
            <person name="Rahman M.S."/>
            <person name="Alam M.M."/>
            <person name="Hou S."/>
            <person name="Wan X."/>
            <person name="Saito J.A."/>
            <person name="Alam M."/>
        </authorList>
    </citation>
    <scope>NUCLEOTIDE SEQUENCE [LARGE SCALE GENOMIC DNA]</scope>
    <source>
        <strain evidence="2 3">MS6</strain>
    </source>
</reference>